<dbReference type="OrthoDB" id="20534at2759"/>
<dbReference type="InterPro" id="IPR040594">
    <property type="entry name" value="UNK_Znf_1"/>
</dbReference>
<proteinExistence type="inferred from homology"/>
<name>A0A9J6GG45_HAELO</name>
<evidence type="ECO:0000259" key="8">
    <source>
        <dbReference type="PROSITE" id="PS50103"/>
    </source>
</evidence>
<keyword evidence="3" id="KW-0963">Cytoplasm</keyword>
<dbReference type="Pfam" id="PF00642">
    <property type="entry name" value="zf-CCCH"/>
    <property type="match status" value="1"/>
</dbReference>
<evidence type="ECO:0000313" key="10">
    <source>
        <dbReference type="Proteomes" id="UP000821853"/>
    </source>
</evidence>
<dbReference type="AlphaFoldDB" id="A0A9J6GG45"/>
<dbReference type="SMART" id="SM00356">
    <property type="entry name" value="ZnF_C3H1"/>
    <property type="match status" value="5"/>
</dbReference>
<feature type="zinc finger region" description="C3H1-type" evidence="7">
    <location>
        <begin position="225"/>
        <end position="252"/>
    </location>
</feature>
<evidence type="ECO:0000256" key="1">
    <source>
        <dbReference type="ARBA" id="ARBA00004496"/>
    </source>
</evidence>
<evidence type="ECO:0000256" key="5">
    <source>
        <dbReference type="ARBA" id="ARBA00022771"/>
    </source>
</evidence>
<dbReference type="Pfam" id="PF18384">
    <property type="entry name" value="zf_CCCH_5"/>
    <property type="match status" value="1"/>
</dbReference>
<dbReference type="InterPro" id="IPR000571">
    <property type="entry name" value="Znf_CCCH"/>
</dbReference>
<keyword evidence="6 7" id="KW-0862">Zinc</keyword>
<comment type="subcellular location">
    <subcellularLocation>
        <location evidence="1">Cytoplasm</location>
    </subcellularLocation>
</comment>
<dbReference type="VEuPathDB" id="VectorBase:HLOH_045056"/>
<dbReference type="SUPFAM" id="SSF90229">
    <property type="entry name" value="CCCH zinc finger"/>
    <property type="match status" value="1"/>
</dbReference>
<dbReference type="Pfam" id="PF23035">
    <property type="entry name" value="zf-CCCH_UNK-like_4th"/>
    <property type="match status" value="1"/>
</dbReference>
<dbReference type="GO" id="GO:0008270">
    <property type="term" value="F:zinc ion binding"/>
    <property type="evidence" value="ECO:0007669"/>
    <property type="project" value="UniProtKB-KW"/>
</dbReference>
<gene>
    <name evidence="9" type="ORF">HPB48_007447</name>
</gene>
<dbReference type="EMBL" id="JABSTR010000006">
    <property type="protein sequence ID" value="KAH9373831.1"/>
    <property type="molecule type" value="Genomic_DNA"/>
</dbReference>
<accession>A0A9J6GG45</accession>
<keyword evidence="10" id="KW-1185">Reference proteome</keyword>
<sequence length="378" mass="42794">MSNFSSESLTEKPLHKRYLRDFRVERCPCFADHRCQQHRPYTCFYWHFPNQRRRRLSLSPQGAFSYSPDVYCAQYDEIRGVCPNGDQCPLLHRTVGDSERRYHSRYLQDHPGHCSRNGPHCAFAHGLSDLRKPVYGVVERPQLDAPWNDREFVLAHYKAWPCTRPGCRLGSSCPYYHGPRDKRRSPTDHKYVAAACPRLDAGCPDGERCGFAHSGAELRFHPDVYKTTRCRDLEHTGSCPRGALCSFAHADDEKACSKPFDRAPGAGRPSELLVRSVIARVLSSCCALSSVWESDDLSCRTRREEDAELRRQTWPFYHTQLVKIRSEGALAVALTASSVEGSRMSVEPGATPDDYAVAAARSMETMCREICSVGEARI</sequence>
<evidence type="ECO:0000256" key="2">
    <source>
        <dbReference type="ARBA" id="ARBA00008808"/>
    </source>
</evidence>
<keyword evidence="4 7" id="KW-0479">Metal-binding</keyword>
<evidence type="ECO:0000313" key="9">
    <source>
        <dbReference type="EMBL" id="KAH9373831.1"/>
    </source>
</evidence>
<dbReference type="PROSITE" id="PS50103">
    <property type="entry name" value="ZF_C3H1"/>
    <property type="match status" value="2"/>
</dbReference>
<dbReference type="Gene3D" id="4.10.1000.10">
    <property type="entry name" value="Zinc finger, CCCH-type"/>
    <property type="match status" value="1"/>
</dbReference>
<dbReference type="Gene3D" id="3.30.1370.210">
    <property type="match status" value="1"/>
</dbReference>
<comment type="caution">
    <text evidence="9">The sequence shown here is derived from an EMBL/GenBank/DDBJ whole genome shotgun (WGS) entry which is preliminary data.</text>
</comment>
<feature type="domain" description="C3H1-type" evidence="8">
    <location>
        <begin position="225"/>
        <end position="252"/>
    </location>
</feature>
<evidence type="ECO:0000256" key="7">
    <source>
        <dbReference type="PROSITE-ProRule" id="PRU00723"/>
    </source>
</evidence>
<evidence type="ECO:0000256" key="4">
    <source>
        <dbReference type="ARBA" id="ARBA00022723"/>
    </source>
</evidence>
<evidence type="ECO:0000256" key="6">
    <source>
        <dbReference type="ARBA" id="ARBA00022833"/>
    </source>
</evidence>
<dbReference type="PANTHER" id="PTHR14493:SF50">
    <property type="entry name" value="RING FINGER PROTEIN UNKEMPT"/>
    <property type="match status" value="1"/>
</dbReference>
<organism evidence="9 10">
    <name type="scientific">Haemaphysalis longicornis</name>
    <name type="common">Bush tick</name>
    <dbReference type="NCBI Taxonomy" id="44386"/>
    <lineage>
        <taxon>Eukaryota</taxon>
        <taxon>Metazoa</taxon>
        <taxon>Ecdysozoa</taxon>
        <taxon>Arthropoda</taxon>
        <taxon>Chelicerata</taxon>
        <taxon>Arachnida</taxon>
        <taxon>Acari</taxon>
        <taxon>Parasitiformes</taxon>
        <taxon>Ixodida</taxon>
        <taxon>Ixodoidea</taxon>
        <taxon>Ixodidae</taxon>
        <taxon>Haemaphysalinae</taxon>
        <taxon>Haemaphysalis</taxon>
    </lineage>
</organism>
<dbReference type="InterPro" id="IPR036855">
    <property type="entry name" value="Znf_CCCH_sf"/>
</dbReference>
<dbReference type="InterPro" id="IPR057295">
    <property type="entry name" value="UNK_Znf_4"/>
</dbReference>
<dbReference type="GO" id="GO:0005737">
    <property type="term" value="C:cytoplasm"/>
    <property type="evidence" value="ECO:0007669"/>
    <property type="project" value="UniProtKB-SubCell"/>
</dbReference>
<comment type="similarity">
    <text evidence="2">Belongs to the unkempt family.</text>
</comment>
<reference evidence="9 10" key="1">
    <citation type="journal article" date="2020" name="Cell">
        <title>Large-Scale Comparative Analyses of Tick Genomes Elucidate Their Genetic Diversity and Vector Capacities.</title>
        <authorList>
            <consortium name="Tick Genome and Microbiome Consortium (TIGMIC)"/>
            <person name="Jia N."/>
            <person name="Wang J."/>
            <person name="Shi W."/>
            <person name="Du L."/>
            <person name="Sun Y."/>
            <person name="Zhan W."/>
            <person name="Jiang J.F."/>
            <person name="Wang Q."/>
            <person name="Zhang B."/>
            <person name="Ji P."/>
            <person name="Bell-Sakyi L."/>
            <person name="Cui X.M."/>
            <person name="Yuan T.T."/>
            <person name="Jiang B.G."/>
            <person name="Yang W.F."/>
            <person name="Lam T.T."/>
            <person name="Chang Q.C."/>
            <person name="Ding S.J."/>
            <person name="Wang X.J."/>
            <person name="Zhu J.G."/>
            <person name="Ruan X.D."/>
            <person name="Zhao L."/>
            <person name="Wei J.T."/>
            <person name="Ye R.Z."/>
            <person name="Que T.C."/>
            <person name="Du C.H."/>
            <person name="Zhou Y.H."/>
            <person name="Cheng J.X."/>
            <person name="Dai P.F."/>
            <person name="Guo W.B."/>
            <person name="Han X.H."/>
            <person name="Huang E.J."/>
            <person name="Li L.F."/>
            <person name="Wei W."/>
            <person name="Gao Y.C."/>
            <person name="Liu J.Z."/>
            <person name="Shao H.Z."/>
            <person name="Wang X."/>
            <person name="Wang C.C."/>
            <person name="Yang T.C."/>
            <person name="Huo Q.B."/>
            <person name="Li W."/>
            <person name="Chen H.Y."/>
            <person name="Chen S.E."/>
            <person name="Zhou L.G."/>
            <person name="Ni X.B."/>
            <person name="Tian J.H."/>
            <person name="Sheng Y."/>
            <person name="Liu T."/>
            <person name="Pan Y.S."/>
            <person name="Xia L.Y."/>
            <person name="Li J."/>
            <person name="Zhao F."/>
            <person name="Cao W.C."/>
        </authorList>
    </citation>
    <scope>NUCLEOTIDE SEQUENCE [LARGE SCALE GENOMIC DNA]</scope>
    <source>
        <strain evidence="9">HaeL-2018</strain>
    </source>
</reference>
<protein>
    <recommendedName>
        <fullName evidence="8">C3H1-type domain-containing protein</fullName>
    </recommendedName>
</protein>
<dbReference type="Pfam" id="PF25427">
    <property type="entry name" value="zf-CCCH_UNK"/>
    <property type="match status" value="1"/>
</dbReference>
<dbReference type="OMA" id="RSANCEN"/>
<evidence type="ECO:0000256" key="3">
    <source>
        <dbReference type="ARBA" id="ARBA00022490"/>
    </source>
</evidence>
<dbReference type="InterPro" id="IPR045234">
    <property type="entry name" value="Unkempt-like"/>
</dbReference>
<dbReference type="PANTHER" id="PTHR14493">
    <property type="entry name" value="UNKEMPT FAMILY MEMBER"/>
    <property type="match status" value="1"/>
</dbReference>
<keyword evidence="5 7" id="KW-0863">Zinc-finger</keyword>
<dbReference type="Proteomes" id="UP000821853">
    <property type="component" value="Chromosome 4"/>
</dbReference>
<feature type="domain" description="C3H1-type" evidence="8">
    <location>
        <begin position="66"/>
        <end position="95"/>
    </location>
</feature>
<feature type="zinc finger region" description="C3H1-type" evidence="7">
    <location>
        <begin position="66"/>
        <end position="95"/>
    </location>
</feature>